<reference evidence="1" key="1">
    <citation type="submission" date="2022-05" db="EMBL/GenBank/DDBJ databases">
        <title>Chromosome-level genome of Chaenocephalus aceratus.</title>
        <authorList>
            <person name="Park H."/>
        </authorList>
    </citation>
    <scope>NUCLEOTIDE SEQUENCE</scope>
    <source>
        <strain evidence="1">KU_202001</strain>
    </source>
</reference>
<organism evidence="1 2">
    <name type="scientific">Chaenocephalus aceratus</name>
    <name type="common">Blackfin icefish</name>
    <name type="synonym">Chaenichthys aceratus</name>
    <dbReference type="NCBI Taxonomy" id="36190"/>
    <lineage>
        <taxon>Eukaryota</taxon>
        <taxon>Metazoa</taxon>
        <taxon>Chordata</taxon>
        <taxon>Craniata</taxon>
        <taxon>Vertebrata</taxon>
        <taxon>Euteleostomi</taxon>
        <taxon>Actinopterygii</taxon>
        <taxon>Neopterygii</taxon>
        <taxon>Teleostei</taxon>
        <taxon>Neoteleostei</taxon>
        <taxon>Acanthomorphata</taxon>
        <taxon>Eupercaria</taxon>
        <taxon>Perciformes</taxon>
        <taxon>Notothenioidei</taxon>
        <taxon>Channichthyidae</taxon>
        <taxon>Chaenocephalus</taxon>
    </lineage>
</organism>
<feature type="non-terminal residue" evidence="1">
    <location>
        <position position="66"/>
    </location>
</feature>
<sequence>MIHWAGRIEKELEKVLQHVTGTQQMRSAQQTAVLESDGGEEEGRKGFGHHQGQAHRTFGQHHLSEG</sequence>
<gene>
    <name evidence="1" type="ORF">KUCAC02_030754</name>
</gene>
<proteinExistence type="predicted"/>
<evidence type="ECO:0000313" key="1">
    <source>
        <dbReference type="EMBL" id="KAI4827352.1"/>
    </source>
</evidence>
<keyword evidence="2" id="KW-1185">Reference proteome</keyword>
<evidence type="ECO:0000313" key="2">
    <source>
        <dbReference type="Proteomes" id="UP001057452"/>
    </source>
</evidence>
<dbReference type="Proteomes" id="UP001057452">
    <property type="component" value="Chromosome 5"/>
</dbReference>
<accession>A0ACB9XL23</accession>
<protein>
    <submittedName>
        <fullName evidence="1">Uncharacterized protein</fullName>
    </submittedName>
</protein>
<comment type="caution">
    <text evidence="1">The sequence shown here is derived from an EMBL/GenBank/DDBJ whole genome shotgun (WGS) entry which is preliminary data.</text>
</comment>
<name>A0ACB9XL23_CHAAC</name>
<dbReference type="EMBL" id="CM043789">
    <property type="protein sequence ID" value="KAI4827352.1"/>
    <property type="molecule type" value="Genomic_DNA"/>
</dbReference>